<sequence>MISISSLTKRMITVTAFHYVSSFQKLSLVSALVVPARTRQFSCLFRNSHHRQLQKQQQQQQPQHAGTTIFRSSTHDAATANNNSCTNGSIVAGQEKEEQLIRNMLYRIRKCNEMPENLRSRIVDFQVDGCVLGKVDPKVAEILCSTKVTAGLSVFEMVTDKSKAYLTLSEEVAGTTVESRTQAVGGVMEELRRTGIVTGWRDELYPISDSFYNPPVFLMERAATDLLGVLSYGVHINGILPENDKNSNLPKMWMARRSKTKSKYPGMVDHIVAGGQPAGLGLMENVIKECEEEAGIPPELFARPDVDLRPAGVVSYQETIRCVIGDENNNKINGNQEEDDFNSFYQISRVVLFNYDLVLPQDFSPKPLDGEVDNFFLWNIDQIKESMAPDFEDPIKPNCYLVIIDYLMRMGFVSPEITGYLDVLKELKSGDCQ</sequence>
<dbReference type="PROSITE" id="PS51462">
    <property type="entry name" value="NUDIX"/>
    <property type="match status" value="1"/>
</dbReference>
<gene>
    <name evidence="2" type="ORF">PAUS00366_LOCUS14247</name>
</gene>
<dbReference type="CDD" id="cd03676">
    <property type="entry name" value="NUDIX_Tnr3_like"/>
    <property type="match status" value="1"/>
</dbReference>
<proteinExistence type="predicted"/>
<dbReference type="Gene3D" id="3.90.79.10">
    <property type="entry name" value="Nucleoside Triphosphate Pyrophosphohydrolase"/>
    <property type="match status" value="1"/>
</dbReference>
<evidence type="ECO:0000313" key="2">
    <source>
        <dbReference type="EMBL" id="CAE0721492.1"/>
    </source>
</evidence>
<protein>
    <recommendedName>
        <fullName evidence="1">Nudix hydrolase domain-containing protein</fullName>
    </recommendedName>
</protein>
<name>A0A7S4ANI0_9STRA</name>
<dbReference type="EMBL" id="HBIX01020191">
    <property type="protein sequence ID" value="CAE0721492.1"/>
    <property type="molecule type" value="Transcribed_RNA"/>
</dbReference>
<dbReference type="SUPFAM" id="SSF55811">
    <property type="entry name" value="Nudix"/>
    <property type="match status" value="1"/>
</dbReference>
<dbReference type="AlphaFoldDB" id="A0A7S4ANI0"/>
<dbReference type="PANTHER" id="PTHR13622:SF8">
    <property type="entry name" value="THIAMIN PYROPHOSPHOKINASE 1"/>
    <property type="match status" value="1"/>
</dbReference>
<dbReference type="InterPro" id="IPR031804">
    <property type="entry name" value="DUF4743"/>
</dbReference>
<dbReference type="GO" id="GO:0044715">
    <property type="term" value="F:8-oxo-dGDP phosphatase activity"/>
    <property type="evidence" value="ECO:0007669"/>
    <property type="project" value="UniProtKB-ARBA"/>
</dbReference>
<reference evidence="2" key="1">
    <citation type="submission" date="2021-01" db="EMBL/GenBank/DDBJ databases">
        <authorList>
            <person name="Corre E."/>
            <person name="Pelletier E."/>
            <person name="Niang G."/>
            <person name="Scheremetjew M."/>
            <person name="Finn R."/>
            <person name="Kale V."/>
            <person name="Holt S."/>
            <person name="Cochrane G."/>
            <person name="Meng A."/>
            <person name="Brown T."/>
            <person name="Cohen L."/>
        </authorList>
    </citation>
    <scope>NUCLEOTIDE SEQUENCE</scope>
    <source>
        <strain evidence="2">10249 10 AB</strain>
    </source>
</reference>
<organism evidence="2">
    <name type="scientific">Pseudo-nitzschia australis</name>
    <dbReference type="NCBI Taxonomy" id="44445"/>
    <lineage>
        <taxon>Eukaryota</taxon>
        <taxon>Sar</taxon>
        <taxon>Stramenopiles</taxon>
        <taxon>Ochrophyta</taxon>
        <taxon>Bacillariophyta</taxon>
        <taxon>Bacillariophyceae</taxon>
        <taxon>Bacillariophycidae</taxon>
        <taxon>Bacillariales</taxon>
        <taxon>Bacillariaceae</taxon>
        <taxon>Pseudo-nitzschia</taxon>
    </lineage>
</organism>
<feature type="domain" description="Nudix hydrolase" evidence="1">
    <location>
        <begin position="232"/>
        <end position="401"/>
    </location>
</feature>
<accession>A0A7S4ANI0</accession>
<dbReference type="FunFam" id="3.90.79.10:FF:000019">
    <property type="entry name" value="Thiamin pyrophosphokinase, putative"/>
    <property type="match status" value="1"/>
</dbReference>
<evidence type="ECO:0000259" key="1">
    <source>
        <dbReference type="PROSITE" id="PS51462"/>
    </source>
</evidence>
<dbReference type="InterPro" id="IPR000086">
    <property type="entry name" value="NUDIX_hydrolase_dom"/>
</dbReference>
<dbReference type="PANTHER" id="PTHR13622">
    <property type="entry name" value="THIAMIN PYROPHOSPHOKINASE"/>
    <property type="match status" value="1"/>
</dbReference>
<dbReference type="InterPro" id="IPR015797">
    <property type="entry name" value="NUDIX_hydrolase-like_dom_sf"/>
</dbReference>
<dbReference type="Pfam" id="PF15916">
    <property type="entry name" value="DUF4743"/>
    <property type="match status" value="1"/>
</dbReference>